<keyword evidence="3" id="KW-0378">Hydrolase</keyword>
<evidence type="ECO:0000259" key="2">
    <source>
        <dbReference type="Pfam" id="PF03372"/>
    </source>
</evidence>
<keyword evidence="3" id="KW-0269">Exonuclease</keyword>
<feature type="transmembrane region" description="Helical" evidence="1">
    <location>
        <begin position="43"/>
        <end position="66"/>
    </location>
</feature>
<keyword evidence="1" id="KW-0472">Membrane</keyword>
<accession>A0A7W0CRG1</accession>
<dbReference type="AlphaFoldDB" id="A0A7W0CRG1"/>
<name>A0A7W0CRG1_9ACTN</name>
<keyword evidence="3" id="KW-0540">Nuclease</keyword>
<proteinExistence type="predicted"/>
<evidence type="ECO:0000313" key="3">
    <source>
        <dbReference type="EMBL" id="MBA2895892.1"/>
    </source>
</evidence>
<comment type="caution">
    <text evidence="3">The sequence shown here is derived from an EMBL/GenBank/DDBJ whole genome shotgun (WGS) entry which is preliminary data.</text>
</comment>
<protein>
    <submittedName>
        <fullName evidence="3">Endonuclease/exonuclease/phosphatase (EEP) superfamily protein YafD</fullName>
    </submittedName>
</protein>
<gene>
    <name evidence="3" type="ORF">HNR30_007278</name>
</gene>
<keyword evidence="4" id="KW-1185">Reference proteome</keyword>
<sequence length="323" mass="34144">MVGGEIVVPRRHRRVPAGLAWTALTPFVVWAVTRSFGLERGAWATQVMTATPYAALGSLVPLLLAAGSRRRGVTAVAALTTVALGASVLPRAIGAADAATGRPLRVLSINLLYGRADVTQVMELIRRLEPDVFSAQELTPGAVEALDAAGLITLMPHRVLQPEWNAGGSGLYSRFGMTAQWDLVNATAAHKMPAARIDVPGTGKPVEIVAVHPYAPMGHHVTDWEQALDALPAATPEVIRVLAGDFNASLDHAALRRVLTRGYKDAADSAGAGLIPTWPAGRRIPPIITIDHVLVDAGVGVRSVSVHTVRGTDHRAIFTELAL</sequence>
<dbReference type="Pfam" id="PF03372">
    <property type="entry name" value="Exo_endo_phos"/>
    <property type="match status" value="1"/>
</dbReference>
<evidence type="ECO:0000256" key="1">
    <source>
        <dbReference type="SAM" id="Phobius"/>
    </source>
</evidence>
<reference evidence="3 4" key="1">
    <citation type="submission" date="2020-07" db="EMBL/GenBank/DDBJ databases">
        <title>Genomic Encyclopedia of Type Strains, Phase IV (KMG-IV): sequencing the most valuable type-strain genomes for metagenomic binning, comparative biology and taxonomic classification.</title>
        <authorList>
            <person name="Goeker M."/>
        </authorList>
    </citation>
    <scope>NUCLEOTIDE SEQUENCE [LARGE SCALE GENOMIC DNA]</scope>
    <source>
        <strain evidence="3 4">DSM 45533</strain>
    </source>
</reference>
<dbReference type="GO" id="GO:0004527">
    <property type="term" value="F:exonuclease activity"/>
    <property type="evidence" value="ECO:0007669"/>
    <property type="project" value="UniProtKB-KW"/>
</dbReference>
<feature type="transmembrane region" description="Helical" evidence="1">
    <location>
        <begin position="73"/>
        <end position="93"/>
    </location>
</feature>
<dbReference type="Proteomes" id="UP000530928">
    <property type="component" value="Unassembled WGS sequence"/>
</dbReference>
<feature type="domain" description="Endonuclease/exonuclease/phosphatase" evidence="2">
    <location>
        <begin position="107"/>
        <end position="314"/>
    </location>
</feature>
<evidence type="ECO:0000313" key="4">
    <source>
        <dbReference type="Proteomes" id="UP000530928"/>
    </source>
</evidence>
<dbReference type="GO" id="GO:0004519">
    <property type="term" value="F:endonuclease activity"/>
    <property type="evidence" value="ECO:0007669"/>
    <property type="project" value="UniProtKB-KW"/>
</dbReference>
<dbReference type="RefSeq" id="WP_181614568.1">
    <property type="nucleotide sequence ID" value="NZ_BAABAM010000011.1"/>
</dbReference>
<organism evidence="3 4">
    <name type="scientific">Nonomuraea soli</name>
    <dbReference type="NCBI Taxonomy" id="1032476"/>
    <lineage>
        <taxon>Bacteria</taxon>
        <taxon>Bacillati</taxon>
        <taxon>Actinomycetota</taxon>
        <taxon>Actinomycetes</taxon>
        <taxon>Streptosporangiales</taxon>
        <taxon>Streptosporangiaceae</taxon>
        <taxon>Nonomuraea</taxon>
    </lineage>
</organism>
<dbReference type="Gene3D" id="3.60.10.10">
    <property type="entry name" value="Endonuclease/exonuclease/phosphatase"/>
    <property type="match status" value="1"/>
</dbReference>
<keyword evidence="1" id="KW-1133">Transmembrane helix</keyword>
<dbReference type="InterPro" id="IPR005135">
    <property type="entry name" value="Endo/exonuclease/phosphatase"/>
</dbReference>
<feature type="transmembrane region" description="Helical" evidence="1">
    <location>
        <begin position="19"/>
        <end position="37"/>
    </location>
</feature>
<keyword evidence="3" id="KW-0255">Endonuclease</keyword>
<dbReference type="InterPro" id="IPR036691">
    <property type="entry name" value="Endo/exonu/phosph_ase_sf"/>
</dbReference>
<keyword evidence="1" id="KW-0812">Transmembrane</keyword>
<dbReference type="SUPFAM" id="SSF56219">
    <property type="entry name" value="DNase I-like"/>
    <property type="match status" value="1"/>
</dbReference>
<dbReference type="EMBL" id="JACDUR010000007">
    <property type="protein sequence ID" value="MBA2895892.1"/>
    <property type="molecule type" value="Genomic_DNA"/>
</dbReference>